<evidence type="ECO:0000313" key="6">
    <source>
        <dbReference type="EMBL" id="EOK16183.1"/>
    </source>
</evidence>
<name>R3IEM5_ENTFL</name>
<dbReference type="PANTHER" id="PTHR33308">
    <property type="entry name" value="PEPTIDOGLYCAN HYDROLASE FLGJ"/>
    <property type="match status" value="1"/>
</dbReference>
<dbReference type="Pfam" id="PF05257">
    <property type="entry name" value="CHAP"/>
    <property type="match status" value="1"/>
</dbReference>
<evidence type="ECO:0000256" key="4">
    <source>
        <dbReference type="SAM" id="SignalP"/>
    </source>
</evidence>
<dbReference type="PANTHER" id="PTHR33308:SF9">
    <property type="entry name" value="PEPTIDOGLYCAN HYDROLASE FLGJ"/>
    <property type="match status" value="1"/>
</dbReference>
<dbReference type="SMART" id="SM00047">
    <property type="entry name" value="LYZ2"/>
    <property type="match status" value="1"/>
</dbReference>
<comment type="caution">
    <text evidence="6">The sequence shown here is derived from an EMBL/GenBank/DDBJ whole genome shotgun (WGS) entry which is preliminary data.</text>
</comment>
<dbReference type="SUPFAM" id="SSF54001">
    <property type="entry name" value="Cysteine proteinases"/>
    <property type="match status" value="1"/>
</dbReference>
<keyword evidence="4" id="KW-0732">Signal</keyword>
<dbReference type="HOGENOM" id="CLU_017855_4_1_9"/>
<dbReference type="InterPro" id="IPR051056">
    <property type="entry name" value="Glycosyl_Hydrolase_73"/>
</dbReference>
<dbReference type="Gene3D" id="3.90.1720.10">
    <property type="entry name" value="endopeptidase domain like (from Nostoc punctiforme)"/>
    <property type="match status" value="1"/>
</dbReference>
<dbReference type="Gene3D" id="4.10.80.30">
    <property type="entry name" value="DNA polymerase, domain 6"/>
    <property type="match status" value="1"/>
</dbReference>
<dbReference type="Proteomes" id="UP000013638">
    <property type="component" value="Unassembled WGS sequence"/>
</dbReference>
<feature type="domain" description="Peptidase C51" evidence="5">
    <location>
        <begin position="373"/>
        <end position="502"/>
    </location>
</feature>
<dbReference type="EMBL" id="ASDZ01000004">
    <property type="protein sequence ID" value="EOK16183.1"/>
    <property type="molecule type" value="Genomic_DNA"/>
</dbReference>
<feature type="region of interest" description="Disordered" evidence="3">
    <location>
        <begin position="35"/>
        <end position="193"/>
    </location>
</feature>
<evidence type="ECO:0000256" key="1">
    <source>
        <dbReference type="ARBA" id="ARBA00010266"/>
    </source>
</evidence>
<dbReference type="Pfam" id="PF01832">
    <property type="entry name" value="Glucosaminidase"/>
    <property type="match status" value="1"/>
</dbReference>
<protein>
    <submittedName>
        <fullName evidence="6">N-acetylmuramoyl-L-alanine amidase</fullName>
    </submittedName>
</protein>
<organism evidence="6 7">
    <name type="scientific">Enterococcus faecalis ATCC 6055</name>
    <dbReference type="NCBI Taxonomy" id="1169311"/>
    <lineage>
        <taxon>Bacteria</taxon>
        <taxon>Bacillati</taxon>
        <taxon>Bacillota</taxon>
        <taxon>Bacilli</taxon>
        <taxon>Lactobacillales</taxon>
        <taxon>Enterococcaceae</taxon>
        <taxon>Enterococcus</taxon>
    </lineage>
</organism>
<feature type="compositionally biased region" description="Low complexity" evidence="3">
    <location>
        <begin position="37"/>
        <end position="58"/>
    </location>
</feature>
<dbReference type="InterPro" id="IPR007921">
    <property type="entry name" value="CHAP_dom"/>
</dbReference>
<dbReference type="AlphaFoldDB" id="R3IEM5"/>
<sequence>MKKQFALFSTLLLLGSSMPVGAFAEGNNLVAENSSVAETTAEATTAEATETTATSETTEATEESTTETESSTESSESATTESTETSGTETSGTETTDSTTDSTSTSTTESTTDSTSTSATESTTDSTSTSTTESSTTPTTTPSSSKEQPKPGTSTSESKQPAKPVTPTAPAEKPVEQPAASTPQPEIVPPVTNETVGLVEDDETFTVSKTKKTEEFIQEIGESARKVAKDKNLYASVMIAQAILESGSGNSKLSQKPNYNLFGIKGDYKGQSVSFITYEDNGFGNLYTVEAKFRQYPTYKESMEDYAKLLKNGLDSNKDFYHGVWKTEAKSYKEATRFLTGKYATDKDYHKKLNALIKTYDLTYYDKEKATVEPMESNFPAYNGKNYDTFNSYAWGNCTQYVYNRITQLGKRVDLTMGNGQDWGETGRARGYKVSRTPKAGAAVSFPAGVLGADNTYGHVAFVEKVFKDGSILISEMNVKGLNVVSTRTISADETHLMNYIVPKDK</sequence>
<proteinExistence type="inferred from homology"/>
<feature type="compositionally biased region" description="Low complexity" evidence="3">
    <location>
        <begin position="67"/>
        <end position="145"/>
    </location>
</feature>
<evidence type="ECO:0000256" key="2">
    <source>
        <dbReference type="ARBA" id="ARBA00022801"/>
    </source>
</evidence>
<evidence type="ECO:0000256" key="3">
    <source>
        <dbReference type="SAM" id="MobiDB-lite"/>
    </source>
</evidence>
<comment type="similarity">
    <text evidence="1">Belongs to the glycosyl hydrolase 73 family.</text>
</comment>
<dbReference type="PATRIC" id="fig|1169311.3.peg.300"/>
<keyword evidence="2" id="KW-0378">Hydrolase</keyword>
<accession>R3IEM5</accession>
<dbReference type="InterPro" id="IPR038765">
    <property type="entry name" value="Papain-like_cys_pep_sf"/>
</dbReference>
<dbReference type="InterPro" id="IPR002901">
    <property type="entry name" value="MGlyc_endo_b_GlcNAc-like_dom"/>
</dbReference>
<evidence type="ECO:0000259" key="5">
    <source>
        <dbReference type="PROSITE" id="PS50911"/>
    </source>
</evidence>
<feature type="signal peptide" evidence="4">
    <location>
        <begin position="1"/>
        <end position="24"/>
    </location>
</feature>
<evidence type="ECO:0000313" key="7">
    <source>
        <dbReference type="Proteomes" id="UP000013638"/>
    </source>
</evidence>
<gene>
    <name evidence="6" type="ORF">WOU_00304</name>
</gene>
<dbReference type="Gene3D" id="1.10.530.10">
    <property type="match status" value="1"/>
</dbReference>
<dbReference type="GO" id="GO:0004040">
    <property type="term" value="F:amidase activity"/>
    <property type="evidence" value="ECO:0007669"/>
    <property type="project" value="InterPro"/>
</dbReference>
<feature type="chain" id="PRO_5004360503" evidence="4">
    <location>
        <begin position="25"/>
        <end position="506"/>
    </location>
</feature>
<reference evidence="6 7" key="1">
    <citation type="submission" date="2013-02" db="EMBL/GenBank/DDBJ databases">
        <title>The Genome Sequence of Enterococcus faecalis ATCC_6055.</title>
        <authorList>
            <consortium name="The Broad Institute Genome Sequencing Platform"/>
            <consortium name="The Broad Institute Genome Sequencing Center for Infectious Disease"/>
            <person name="Earl A.M."/>
            <person name="Gilmore M.S."/>
            <person name="Lebreton F."/>
            <person name="Walker B."/>
            <person name="Young S.K."/>
            <person name="Zeng Q."/>
            <person name="Gargeya S."/>
            <person name="Fitzgerald M."/>
            <person name="Haas B."/>
            <person name="Abouelleil A."/>
            <person name="Alvarado L."/>
            <person name="Arachchi H.M."/>
            <person name="Berlin A.M."/>
            <person name="Chapman S.B."/>
            <person name="Dewar J."/>
            <person name="Goldberg J."/>
            <person name="Griggs A."/>
            <person name="Gujja S."/>
            <person name="Hansen M."/>
            <person name="Howarth C."/>
            <person name="Imamovic A."/>
            <person name="Larimer J."/>
            <person name="McCowan C."/>
            <person name="Murphy C."/>
            <person name="Neiman D."/>
            <person name="Pearson M."/>
            <person name="Priest M."/>
            <person name="Roberts A."/>
            <person name="Saif S."/>
            <person name="Shea T."/>
            <person name="Sisk P."/>
            <person name="Sykes S."/>
            <person name="Wortman J."/>
            <person name="Nusbaum C."/>
            <person name="Birren B."/>
        </authorList>
    </citation>
    <scope>NUCLEOTIDE SEQUENCE [LARGE SCALE GENOMIC DNA]</scope>
    <source>
        <strain evidence="6 7">ATCC 6055</strain>
    </source>
</reference>
<dbReference type="PROSITE" id="PS50911">
    <property type="entry name" value="CHAP"/>
    <property type="match status" value="1"/>
</dbReference>